<accession>A0AAN9F4D9</accession>
<dbReference type="EMBL" id="JAYKXN010000008">
    <property type="protein sequence ID" value="KAK7265023.1"/>
    <property type="molecule type" value="Genomic_DNA"/>
</dbReference>
<keyword evidence="1" id="KW-0812">Transmembrane</keyword>
<protein>
    <submittedName>
        <fullName evidence="2">Uncharacterized protein</fullName>
    </submittedName>
</protein>
<dbReference type="Proteomes" id="UP001359559">
    <property type="component" value="Unassembled WGS sequence"/>
</dbReference>
<feature type="transmembrane region" description="Helical" evidence="1">
    <location>
        <begin position="50"/>
        <end position="75"/>
    </location>
</feature>
<reference evidence="2 3" key="1">
    <citation type="submission" date="2024-01" db="EMBL/GenBank/DDBJ databases">
        <title>The genomes of 5 underutilized Papilionoideae crops provide insights into root nodulation and disease resistance.</title>
        <authorList>
            <person name="Yuan L."/>
        </authorList>
    </citation>
    <scope>NUCLEOTIDE SEQUENCE [LARGE SCALE GENOMIC DNA]</scope>
    <source>
        <strain evidence="2">LY-2023</strain>
        <tissue evidence="2">Leaf</tissue>
    </source>
</reference>
<gene>
    <name evidence="2" type="ORF">RJT34_32639</name>
</gene>
<proteinExistence type="predicted"/>
<comment type="caution">
    <text evidence="2">The sequence shown here is derived from an EMBL/GenBank/DDBJ whole genome shotgun (WGS) entry which is preliminary data.</text>
</comment>
<evidence type="ECO:0000313" key="2">
    <source>
        <dbReference type="EMBL" id="KAK7265023.1"/>
    </source>
</evidence>
<evidence type="ECO:0000256" key="1">
    <source>
        <dbReference type="SAM" id="Phobius"/>
    </source>
</evidence>
<keyword evidence="1" id="KW-1133">Transmembrane helix</keyword>
<keyword evidence="3" id="KW-1185">Reference proteome</keyword>
<keyword evidence="1" id="KW-0472">Membrane</keyword>
<evidence type="ECO:0000313" key="3">
    <source>
        <dbReference type="Proteomes" id="UP001359559"/>
    </source>
</evidence>
<sequence>MLPLTGVAQKVTFSKKRCGITLSLSSGAVAVVDVNVSINIRRVCNRDENVVVVVVVHKEMVVCALVVVLATGGIYASPNDQLQVSIDTP</sequence>
<dbReference type="AlphaFoldDB" id="A0AAN9F4D9"/>
<name>A0AAN9F4D9_CLITE</name>
<organism evidence="2 3">
    <name type="scientific">Clitoria ternatea</name>
    <name type="common">Butterfly pea</name>
    <dbReference type="NCBI Taxonomy" id="43366"/>
    <lineage>
        <taxon>Eukaryota</taxon>
        <taxon>Viridiplantae</taxon>
        <taxon>Streptophyta</taxon>
        <taxon>Embryophyta</taxon>
        <taxon>Tracheophyta</taxon>
        <taxon>Spermatophyta</taxon>
        <taxon>Magnoliopsida</taxon>
        <taxon>eudicotyledons</taxon>
        <taxon>Gunneridae</taxon>
        <taxon>Pentapetalae</taxon>
        <taxon>rosids</taxon>
        <taxon>fabids</taxon>
        <taxon>Fabales</taxon>
        <taxon>Fabaceae</taxon>
        <taxon>Papilionoideae</taxon>
        <taxon>50 kb inversion clade</taxon>
        <taxon>NPAAA clade</taxon>
        <taxon>indigoferoid/millettioid clade</taxon>
        <taxon>Phaseoleae</taxon>
        <taxon>Clitoria</taxon>
    </lineage>
</organism>